<evidence type="ECO:0000256" key="4">
    <source>
        <dbReference type="ARBA" id="ARBA00022692"/>
    </source>
</evidence>
<feature type="transmembrane region" description="Helical" evidence="7">
    <location>
        <begin position="441"/>
        <end position="465"/>
    </location>
</feature>
<dbReference type="Gene3D" id="1.20.1250.20">
    <property type="entry name" value="MFS general substrate transporter like domains"/>
    <property type="match status" value="1"/>
</dbReference>
<proteinExistence type="predicted"/>
<dbReference type="PROSITE" id="PS50850">
    <property type="entry name" value="MFS"/>
    <property type="match status" value="1"/>
</dbReference>
<dbReference type="NCBIfam" id="TIGR00711">
    <property type="entry name" value="efflux_EmrB"/>
    <property type="match status" value="1"/>
</dbReference>
<feature type="transmembrane region" description="Helical" evidence="7">
    <location>
        <begin position="226"/>
        <end position="249"/>
    </location>
</feature>
<dbReference type="PRINTS" id="PR01036">
    <property type="entry name" value="TCRTETB"/>
</dbReference>
<sequence length="485" mass="49847">MTRSAALPPALLRLAGVIMLGALMMQLDMTMTNIATNTLLDEFDAPLSTVQWVGTGYLLAMAVVIPMAGWALERFGARAVWTASIAAFLVGSLLCAFAWSAGSLIAFRVVQGLGGGLIMPLAQAVMARAAGPERLGRVMALIGVPSLLGPVLGPVLGGLIVEDLDWRWIFLVNVPVCAVALAFARVMPDDRAAGGAQARLDLPGLALLSGACVALVYGLAEAGRSGGFTGTGVLVPLLAGAALVAGFAAHGLRAPDAALIDLRLFRRREFAASAAALFLASGVMFGAMGALPLYYQQARGEDALHTGLLMIPFGVGMAVALGVAGRLSDRLPPRWPALAGLALAAAGDLVYVGVGASTSYTLLGAAQFCSGLGVGAVLVPVMTASMRGLGHREIPRASVAVRIFQQIGASFGGAVLLIVIQRQLADRAREAHGQLDPAGIASAYGATFWWAFAITVLAAVPVLLLPGRGGPASAPRDESQTERVK</sequence>
<feature type="transmembrane region" description="Helical" evidence="7">
    <location>
        <begin position="303"/>
        <end position="323"/>
    </location>
</feature>
<reference evidence="10" key="1">
    <citation type="journal article" date="2019" name="Int. J. Syst. Evol. Microbiol.">
        <title>The Global Catalogue of Microorganisms (GCM) 10K type strain sequencing project: providing services to taxonomists for standard genome sequencing and annotation.</title>
        <authorList>
            <consortium name="The Broad Institute Genomics Platform"/>
            <consortium name="The Broad Institute Genome Sequencing Center for Infectious Disease"/>
            <person name="Wu L."/>
            <person name="Ma J."/>
        </authorList>
    </citation>
    <scope>NUCLEOTIDE SEQUENCE [LARGE SCALE GENOMIC DNA]</scope>
    <source>
        <strain evidence="10">JCM 3369</strain>
    </source>
</reference>
<feature type="transmembrane region" description="Helical" evidence="7">
    <location>
        <begin position="79"/>
        <end position="99"/>
    </location>
</feature>
<evidence type="ECO:0000256" key="3">
    <source>
        <dbReference type="ARBA" id="ARBA00022475"/>
    </source>
</evidence>
<dbReference type="InterPro" id="IPR004638">
    <property type="entry name" value="EmrB-like"/>
</dbReference>
<feature type="transmembrane region" description="Helical" evidence="7">
    <location>
        <begin position="49"/>
        <end position="72"/>
    </location>
</feature>
<evidence type="ECO:0000313" key="10">
    <source>
        <dbReference type="Proteomes" id="UP001596380"/>
    </source>
</evidence>
<feature type="transmembrane region" description="Helical" evidence="7">
    <location>
        <begin position="200"/>
        <end position="220"/>
    </location>
</feature>
<name>A0ABW2CTD3_9ACTN</name>
<dbReference type="CDD" id="cd17503">
    <property type="entry name" value="MFS_LmrB_MDR_like"/>
    <property type="match status" value="1"/>
</dbReference>
<feature type="transmembrane region" description="Helical" evidence="7">
    <location>
        <begin position="335"/>
        <end position="354"/>
    </location>
</feature>
<keyword evidence="3" id="KW-1003">Cell membrane</keyword>
<dbReference type="Gene3D" id="1.20.1720.10">
    <property type="entry name" value="Multidrug resistance protein D"/>
    <property type="match status" value="1"/>
</dbReference>
<keyword evidence="4 7" id="KW-0812">Transmembrane</keyword>
<evidence type="ECO:0000256" key="1">
    <source>
        <dbReference type="ARBA" id="ARBA00004651"/>
    </source>
</evidence>
<dbReference type="InterPro" id="IPR011701">
    <property type="entry name" value="MFS"/>
</dbReference>
<keyword evidence="6 7" id="KW-0472">Membrane</keyword>
<evidence type="ECO:0000256" key="6">
    <source>
        <dbReference type="ARBA" id="ARBA00023136"/>
    </source>
</evidence>
<evidence type="ECO:0000313" key="9">
    <source>
        <dbReference type="EMBL" id="MFC6885093.1"/>
    </source>
</evidence>
<feature type="transmembrane region" description="Helical" evidence="7">
    <location>
        <begin position="12"/>
        <end position="29"/>
    </location>
</feature>
<dbReference type="PANTHER" id="PTHR42718">
    <property type="entry name" value="MAJOR FACILITATOR SUPERFAMILY MULTIDRUG TRANSPORTER MFSC"/>
    <property type="match status" value="1"/>
</dbReference>
<keyword evidence="2" id="KW-0813">Transport</keyword>
<feature type="domain" description="Major facilitator superfamily (MFS) profile" evidence="8">
    <location>
        <begin position="14"/>
        <end position="470"/>
    </location>
</feature>
<dbReference type="SUPFAM" id="SSF103473">
    <property type="entry name" value="MFS general substrate transporter"/>
    <property type="match status" value="1"/>
</dbReference>
<accession>A0ABW2CTD3</accession>
<keyword evidence="5 7" id="KW-1133">Transmembrane helix</keyword>
<evidence type="ECO:0000256" key="2">
    <source>
        <dbReference type="ARBA" id="ARBA00022448"/>
    </source>
</evidence>
<feature type="transmembrane region" description="Helical" evidence="7">
    <location>
        <begin position="166"/>
        <end position="188"/>
    </location>
</feature>
<evidence type="ECO:0000256" key="7">
    <source>
        <dbReference type="SAM" id="Phobius"/>
    </source>
</evidence>
<dbReference type="InterPro" id="IPR020846">
    <property type="entry name" value="MFS_dom"/>
</dbReference>
<feature type="transmembrane region" description="Helical" evidence="7">
    <location>
        <begin position="360"/>
        <end position="382"/>
    </location>
</feature>
<evidence type="ECO:0000256" key="5">
    <source>
        <dbReference type="ARBA" id="ARBA00022989"/>
    </source>
</evidence>
<comment type="subcellular location">
    <subcellularLocation>
        <location evidence="1">Cell membrane</location>
        <topology evidence="1">Multi-pass membrane protein</topology>
    </subcellularLocation>
</comment>
<organism evidence="9 10">
    <name type="scientific">Actinomadura yumaensis</name>
    <dbReference type="NCBI Taxonomy" id="111807"/>
    <lineage>
        <taxon>Bacteria</taxon>
        <taxon>Bacillati</taxon>
        <taxon>Actinomycetota</taxon>
        <taxon>Actinomycetes</taxon>
        <taxon>Streptosporangiales</taxon>
        <taxon>Thermomonosporaceae</taxon>
        <taxon>Actinomadura</taxon>
    </lineage>
</organism>
<dbReference type="Pfam" id="PF07690">
    <property type="entry name" value="MFS_1"/>
    <property type="match status" value="1"/>
</dbReference>
<feature type="transmembrane region" description="Helical" evidence="7">
    <location>
        <begin position="403"/>
        <end position="421"/>
    </location>
</feature>
<gene>
    <name evidence="9" type="ORF">ACFQKB_35430</name>
</gene>
<evidence type="ECO:0000259" key="8">
    <source>
        <dbReference type="PROSITE" id="PS50850"/>
    </source>
</evidence>
<dbReference type="Proteomes" id="UP001596380">
    <property type="component" value="Unassembled WGS sequence"/>
</dbReference>
<keyword evidence="10" id="KW-1185">Reference proteome</keyword>
<protein>
    <submittedName>
        <fullName evidence="9">MDR family MFS transporter</fullName>
    </submittedName>
</protein>
<dbReference type="InterPro" id="IPR036259">
    <property type="entry name" value="MFS_trans_sf"/>
</dbReference>
<feature type="transmembrane region" description="Helical" evidence="7">
    <location>
        <begin position="270"/>
        <end position="291"/>
    </location>
</feature>
<dbReference type="EMBL" id="JBHSXS010000034">
    <property type="protein sequence ID" value="MFC6885093.1"/>
    <property type="molecule type" value="Genomic_DNA"/>
</dbReference>
<comment type="caution">
    <text evidence="9">The sequence shown here is derived from an EMBL/GenBank/DDBJ whole genome shotgun (WGS) entry which is preliminary data.</text>
</comment>
<feature type="transmembrane region" description="Helical" evidence="7">
    <location>
        <begin position="138"/>
        <end position="160"/>
    </location>
</feature>
<dbReference type="RefSeq" id="WP_160824989.1">
    <property type="nucleotide sequence ID" value="NZ_JBHSXE010000001.1"/>
</dbReference>
<dbReference type="PANTHER" id="PTHR42718:SF46">
    <property type="entry name" value="BLR6921 PROTEIN"/>
    <property type="match status" value="1"/>
</dbReference>